<dbReference type="RefSeq" id="WP_020877397.1">
    <property type="nucleotide sequence ID" value="NZ_ATHJ01000090.1"/>
</dbReference>
<dbReference type="eggNOG" id="COG0667">
    <property type="taxonomic scope" value="Bacteria"/>
</dbReference>
<dbReference type="InterPro" id="IPR036812">
    <property type="entry name" value="NAD(P)_OxRdtase_dom_sf"/>
</dbReference>
<evidence type="ECO:0000313" key="3">
    <source>
        <dbReference type="EMBL" id="EPR39298.1"/>
    </source>
</evidence>
<evidence type="ECO:0000259" key="2">
    <source>
        <dbReference type="Pfam" id="PF00248"/>
    </source>
</evidence>
<dbReference type="InterPro" id="IPR050523">
    <property type="entry name" value="AKR_Detox_Biosynth"/>
</dbReference>
<proteinExistence type="predicted"/>
<dbReference type="InterPro" id="IPR020471">
    <property type="entry name" value="AKR"/>
</dbReference>
<dbReference type="PATRIC" id="fig|1121405.3.peg.2290"/>
<dbReference type="PROSITE" id="PS00062">
    <property type="entry name" value="ALDOKETO_REDUCTASE_2"/>
    <property type="match status" value="1"/>
</dbReference>
<dbReference type="STRING" id="897.B2D07_03595"/>
<dbReference type="Gene3D" id="3.20.20.100">
    <property type="entry name" value="NADP-dependent oxidoreductase domain"/>
    <property type="match status" value="1"/>
</dbReference>
<dbReference type="PANTHER" id="PTHR43364">
    <property type="entry name" value="NADH-SPECIFIC METHYLGLYOXAL REDUCTASE-RELATED"/>
    <property type="match status" value="1"/>
</dbReference>
<keyword evidence="1" id="KW-0560">Oxidoreductase</keyword>
<dbReference type="Pfam" id="PF00248">
    <property type="entry name" value="Aldo_ket_red"/>
    <property type="match status" value="1"/>
</dbReference>
<dbReference type="SUPFAM" id="SSF51430">
    <property type="entry name" value="NAD(P)-linked oxidoreductase"/>
    <property type="match status" value="1"/>
</dbReference>
<keyword evidence="4" id="KW-1185">Reference proteome</keyword>
<feature type="domain" description="NADP-dependent oxidoreductase" evidence="2">
    <location>
        <begin position="15"/>
        <end position="306"/>
    </location>
</feature>
<evidence type="ECO:0000313" key="4">
    <source>
        <dbReference type="Proteomes" id="UP000014977"/>
    </source>
</evidence>
<dbReference type="PANTHER" id="PTHR43364:SF4">
    <property type="entry name" value="NAD(P)-LINKED OXIDOREDUCTASE SUPERFAMILY PROTEIN"/>
    <property type="match status" value="1"/>
</dbReference>
<sequence length="329" mass="37371">MEYTTLPGTDMRVSRIALGTWAIGGWMWGGTDEKTSVQTIHAALEEGINLIDTAPVYGFGRSEEIVGKALHEYNNRRNIFISTKACLAWDDRGVFRDATRGRIKKDLEDSLRRLQTDYIDIYFVHWPDPRVPAEETAEAMKELFYEGKIRAVGVSNYSSDQMAEFEKFSPLHLSQLPYNLFERGIEAAETAYCRDRNIALMAYGVLCRGLLSGVMRSDRAFAGDDLRNHDPKFQGDRFRQYLAAAEKLAELARDRYNRGLLPMAVRWVLDQGAEIAVWGARRPEQITPVRDAVGWVIGDYGRRQIRKILNQTITDPVGPEFMAPAVREA</sequence>
<reference evidence="3 4" key="1">
    <citation type="journal article" date="2013" name="Genome Announc.">
        <title>Draft genome sequences for three mercury-methylating, sulfate-reducing bacteria.</title>
        <authorList>
            <person name="Brown S.D."/>
            <person name="Hurt R.A.Jr."/>
            <person name="Gilmour C.C."/>
            <person name="Elias D.A."/>
        </authorList>
    </citation>
    <scope>NUCLEOTIDE SEQUENCE [LARGE SCALE GENOMIC DNA]</scope>
    <source>
        <strain evidence="3 4">DSM 2059</strain>
    </source>
</reference>
<dbReference type="EMBL" id="ATHJ01000090">
    <property type="protein sequence ID" value="EPR39298.1"/>
    <property type="molecule type" value="Genomic_DNA"/>
</dbReference>
<dbReference type="InterPro" id="IPR023210">
    <property type="entry name" value="NADP_OxRdtase_dom"/>
</dbReference>
<dbReference type="GO" id="GO:0016491">
    <property type="term" value="F:oxidoreductase activity"/>
    <property type="evidence" value="ECO:0007669"/>
    <property type="project" value="UniProtKB-KW"/>
</dbReference>
<accession>S7V3R5</accession>
<name>S7V3R5_DESML</name>
<evidence type="ECO:0000256" key="1">
    <source>
        <dbReference type="ARBA" id="ARBA00023002"/>
    </source>
</evidence>
<dbReference type="InterPro" id="IPR018170">
    <property type="entry name" value="Aldo/ket_reductase_CS"/>
</dbReference>
<organism evidence="3 4">
    <name type="scientific">Desulfococcus multivorans DSM 2059</name>
    <dbReference type="NCBI Taxonomy" id="1121405"/>
    <lineage>
        <taxon>Bacteria</taxon>
        <taxon>Pseudomonadati</taxon>
        <taxon>Thermodesulfobacteriota</taxon>
        <taxon>Desulfobacteria</taxon>
        <taxon>Desulfobacterales</taxon>
        <taxon>Desulfococcaceae</taxon>
        <taxon>Desulfococcus</taxon>
    </lineage>
</organism>
<comment type="caution">
    <text evidence="3">The sequence shown here is derived from an EMBL/GenBank/DDBJ whole genome shotgun (WGS) entry which is preliminary data.</text>
</comment>
<dbReference type="Proteomes" id="UP000014977">
    <property type="component" value="Unassembled WGS sequence"/>
</dbReference>
<protein>
    <submittedName>
        <fullName evidence="3">NADP-dependent oxidoreductase domain containing protein</fullName>
    </submittedName>
</protein>
<dbReference type="GO" id="GO:0005829">
    <property type="term" value="C:cytosol"/>
    <property type="evidence" value="ECO:0007669"/>
    <property type="project" value="TreeGrafter"/>
</dbReference>
<dbReference type="AlphaFoldDB" id="S7V3R5"/>
<gene>
    <name evidence="3" type="ORF">dsmv_2640</name>
</gene>
<dbReference type="PRINTS" id="PR00069">
    <property type="entry name" value="ALDKETRDTASE"/>
</dbReference>
<dbReference type="OrthoDB" id="5328358at2"/>